<gene>
    <name evidence="1" type="ORF">SMALB_2326</name>
</gene>
<reference evidence="1 2" key="1">
    <citation type="submission" date="2020-02" db="EMBL/GenBank/DDBJ databases">
        <title>Streptomyces malaysiensis DSM14702 (JHCC583434, PFL_A843) Genome sequencing and assembly.</title>
        <authorList>
            <person name="Samborskyy M."/>
        </authorList>
    </citation>
    <scope>NUCLEOTIDE SEQUENCE [LARGE SCALE GENOMIC DNA]</scope>
    <source>
        <strain evidence="1 2">DSM 14702</strain>
    </source>
</reference>
<proteinExistence type="predicted"/>
<dbReference type="Proteomes" id="UP000536624">
    <property type="component" value="Unassembled WGS sequence"/>
</dbReference>
<evidence type="ECO:0000313" key="2">
    <source>
        <dbReference type="Proteomes" id="UP000536624"/>
    </source>
</evidence>
<sequence>MLVEFSLGQHFVLSALVWHLPSTVRRHRLVTPGTPLARHRQPVRRKWRRTALVPVRREFLNQNGVHILVRQMR</sequence>
<accession>A0A7X5X0E6</accession>
<dbReference type="EMBL" id="JAALLH010000001">
    <property type="protein sequence ID" value="NIY64364.1"/>
    <property type="molecule type" value="Genomic_DNA"/>
</dbReference>
<comment type="caution">
    <text evidence="1">The sequence shown here is derived from an EMBL/GenBank/DDBJ whole genome shotgun (WGS) entry which is preliminary data.</text>
</comment>
<name>A0A7X5X0E6_STRMQ</name>
<evidence type="ECO:0000313" key="1">
    <source>
        <dbReference type="EMBL" id="NIY64364.1"/>
    </source>
</evidence>
<organism evidence="1 2">
    <name type="scientific">Streptomyces malaysiensis</name>
    <dbReference type="NCBI Taxonomy" id="92644"/>
    <lineage>
        <taxon>Bacteria</taxon>
        <taxon>Bacillati</taxon>
        <taxon>Actinomycetota</taxon>
        <taxon>Actinomycetes</taxon>
        <taxon>Kitasatosporales</taxon>
        <taxon>Streptomycetaceae</taxon>
        <taxon>Streptomyces</taxon>
        <taxon>Streptomyces violaceusniger group</taxon>
    </lineage>
</organism>
<protein>
    <submittedName>
        <fullName evidence="1">Uncharacterized protein</fullName>
    </submittedName>
</protein>
<dbReference type="AlphaFoldDB" id="A0A7X5X0E6"/>